<dbReference type="Gene3D" id="3.40.50.280">
    <property type="entry name" value="Cobalamin-binding domain"/>
    <property type="match status" value="1"/>
</dbReference>
<dbReference type="Proteomes" id="UP000037237">
    <property type="component" value="Unassembled WGS sequence"/>
</dbReference>
<evidence type="ECO:0000259" key="9">
    <source>
        <dbReference type="PROSITE" id="PS51918"/>
    </source>
</evidence>
<feature type="domain" description="B12-binding" evidence="8">
    <location>
        <begin position="16"/>
        <end position="151"/>
    </location>
</feature>
<evidence type="ECO:0000313" key="11">
    <source>
        <dbReference type="Proteomes" id="UP000037237"/>
    </source>
</evidence>
<evidence type="ECO:0000313" key="10">
    <source>
        <dbReference type="EMBL" id="KON33372.1"/>
    </source>
</evidence>
<evidence type="ECO:0000259" key="8">
    <source>
        <dbReference type="PROSITE" id="PS51332"/>
    </source>
</evidence>
<keyword evidence="6" id="KW-0408">Iron</keyword>
<evidence type="ECO:0000256" key="4">
    <source>
        <dbReference type="ARBA" id="ARBA00022691"/>
    </source>
</evidence>
<dbReference type="InterPro" id="IPR007197">
    <property type="entry name" value="rSAM"/>
</dbReference>
<dbReference type="EMBL" id="LFWU01000032">
    <property type="protein sequence ID" value="KON33372.1"/>
    <property type="molecule type" value="Genomic_DNA"/>
</dbReference>
<feature type="domain" description="Radical SAM core" evidence="9">
    <location>
        <begin position="190"/>
        <end position="429"/>
    </location>
</feature>
<sequence>MLVDKIIISIKVVKIKMKVLLIQPPSETQNLKVPPLGLAYLAAVLKKKKVIVKILDLNVENTTLETYLTQEKPDIVGVSAIVTNARNALNVTNKIKQVLPNSFIVMGGPYPSMMRTRLLVRHSEVDAVIFGEAEITFPKLVKQLQHQKKLDTIEGLVFRRDNKIMVNLQPKPILSLDQIPYPALDKLKMHLYGENAGVIFTSRGCPQQCMFCSRPIFGRTWRGNSPEYVLHEIERLVTKYNVSTLSVIDDNFTVDLDRVEKILDGIIAKKWKLKIYLWNGMRADHVTKNLLDKLKKAGCIAANYGVESVDPEVISFTRKGVSLEQIKRAIRLTHQVGIRVNIFLMIGNPKDNSKSADKLIDFIKKTHVDGVHLSMATPIFGTPFWDWVEKNGNWLDYDTEELLDWPVDDVAGSYPVFETIDFTAKERIEAYLKVRNYLEENALLV</sequence>
<dbReference type="CDD" id="cd02068">
    <property type="entry name" value="radical_SAM_B12_BD"/>
    <property type="match status" value="1"/>
</dbReference>
<dbReference type="InterPro" id="IPR051198">
    <property type="entry name" value="BchE-like"/>
</dbReference>
<dbReference type="InterPro" id="IPR034466">
    <property type="entry name" value="Methyltransferase_Class_B"/>
</dbReference>
<dbReference type="Pfam" id="PF02310">
    <property type="entry name" value="B12-binding"/>
    <property type="match status" value="1"/>
</dbReference>
<reference evidence="10 11" key="1">
    <citation type="submission" date="2015-06" db="EMBL/GenBank/DDBJ databases">
        <title>New insights into the roles of widespread benthic archaea in carbon and nitrogen cycling.</title>
        <authorList>
            <person name="Lazar C.S."/>
            <person name="Baker B.J."/>
            <person name="Seitz K.W."/>
            <person name="Hyde A.S."/>
            <person name="Dick G.J."/>
            <person name="Hinrichs K.-U."/>
            <person name="Teske A.P."/>
        </authorList>
    </citation>
    <scope>NUCLEOTIDE SEQUENCE [LARGE SCALE GENOMIC DNA]</scope>
    <source>
        <strain evidence="10">SG8-32-1</strain>
    </source>
</reference>
<keyword evidence="2" id="KW-0489">Methyltransferase</keyword>
<dbReference type="SFLD" id="SFLDG01123">
    <property type="entry name" value="methyltransferase_(Class_B)"/>
    <property type="match status" value="1"/>
</dbReference>
<evidence type="ECO:0000256" key="5">
    <source>
        <dbReference type="ARBA" id="ARBA00022723"/>
    </source>
</evidence>
<dbReference type="InterPro" id="IPR006158">
    <property type="entry name" value="Cobalamin-bd"/>
</dbReference>
<dbReference type="InterPro" id="IPR023404">
    <property type="entry name" value="rSAM_horseshoe"/>
</dbReference>
<dbReference type="InterPro" id="IPR036724">
    <property type="entry name" value="Cobalamin-bd_sf"/>
</dbReference>
<evidence type="ECO:0000256" key="7">
    <source>
        <dbReference type="ARBA" id="ARBA00023014"/>
    </source>
</evidence>
<gene>
    <name evidence="10" type="ORF">AC477_01625</name>
</gene>
<dbReference type="SUPFAM" id="SSF102114">
    <property type="entry name" value="Radical SAM enzymes"/>
    <property type="match status" value="1"/>
</dbReference>
<dbReference type="CDD" id="cd01335">
    <property type="entry name" value="Radical_SAM"/>
    <property type="match status" value="1"/>
</dbReference>
<proteinExistence type="predicted"/>
<dbReference type="AlphaFoldDB" id="A0A0M0BXP8"/>
<dbReference type="PANTHER" id="PTHR43409:SF7">
    <property type="entry name" value="BLL1977 PROTEIN"/>
    <property type="match status" value="1"/>
</dbReference>
<dbReference type="Pfam" id="PF04055">
    <property type="entry name" value="Radical_SAM"/>
    <property type="match status" value="1"/>
</dbReference>
<evidence type="ECO:0000256" key="3">
    <source>
        <dbReference type="ARBA" id="ARBA00022679"/>
    </source>
</evidence>
<name>A0A0M0BXP8_9ARCH</name>
<keyword evidence="7" id="KW-0411">Iron-sulfur</keyword>
<keyword evidence="5" id="KW-0479">Metal-binding</keyword>
<evidence type="ECO:0000256" key="2">
    <source>
        <dbReference type="ARBA" id="ARBA00022603"/>
    </source>
</evidence>
<dbReference type="PANTHER" id="PTHR43409">
    <property type="entry name" value="ANAEROBIC MAGNESIUM-PROTOPORPHYRIN IX MONOMETHYL ESTER CYCLASE-RELATED"/>
    <property type="match status" value="1"/>
</dbReference>
<dbReference type="GO" id="GO:0031419">
    <property type="term" value="F:cobalamin binding"/>
    <property type="evidence" value="ECO:0007669"/>
    <property type="project" value="InterPro"/>
</dbReference>
<protein>
    <submittedName>
        <fullName evidence="10">Uncharacterized protein</fullName>
    </submittedName>
</protein>
<dbReference type="GO" id="GO:0051539">
    <property type="term" value="F:4 iron, 4 sulfur cluster binding"/>
    <property type="evidence" value="ECO:0007669"/>
    <property type="project" value="UniProtKB-KW"/>
</dbReference>
<dbReference type="GO" id="GO:0046872">
    <property type="term" value="F:metal ion binding"/>
    <property type="evidence" value="ECO:0007669"/>
    <property type="project" value="UniProtKB-KW"/>
</dbReference>
<keyword evidence="4" id="KW-0949">S-adenosyl-L-methionine</keyword>
<keyword evidence="3" id="KW-0808">Transferase</keyword>
<comment type="cofactor">
    <cofactor evidence="1">
        <name>[4Fe-4S] cluster</name>
        <dbReference type="ChEBI" id="CHEBI:49883"/>
    </cofactor>
</comment>
<evidence type="ECO:0000256" key="1">
    <source>
        <dbReference type="ARBA" id="ARBA00001966"/>
    </source>
</evidence>
<dbReference type="PROSITE" id="PS51918">
    <property type="entry name" value="RADICAL_SAM"/>
    <property type="match status" value="1"/>
</dbReference>
<dbReference type="InterPro" id="IPR006638">
    <property type="entry name" value="Elp3/MiaA/NifB-like_rSAM"/>
</dbReference>
<evidence type="ECO:0000256" key="6">
    <source>
        <dbReference type="ARBA" id="ARBA00023004"/>
    </source>
</evidence>
<dbReference type="InterPro" id="IPR058240">
    <property type="entry name" value="rSAM_sf"/>
</dbReference>
<organism evidence="10 11">
    <name type="scientific">miscellaneous Crenarchaeota group-1 archaeon SG8-32-1</name>
    <dbReference type="NCBI Taxonomy" id="1685124"/>
    <lineage>
        <taxon>Archaea</taxon>
        <taxon>Candidatus Bathyarchaeota</taxon>
        <taxon>MCG-1</taxon>
    </lineage>
</organism>
<accession>A0A0M0BXP8</accession>
<dbReference type="SMART" id="SM00729">
    <property type="entry name" value="Elp3"/>
    <property type="match status" value="1"/>
</dbReference>
<dbReference type="Gene3D" id="3.80.30.20">
    <property type="entry name" value="tm_1862 like domain"/>
    <property type="match status" value="1"/>
</dbReference>
<dbReference type="SUPFAM" id="SSF52242">
    <property type="entry name" value="Cobalamin (vitamin B12)-binding domain"/>
    <property type="match status" value="1"/>
</dbReference>
<comment type="caution">
    <text evidence="10">The sequence shown here is derived from an EMBL/GenBank/DDBJ whole genome shotgun (WGS) entry which is preliminary data.</text>
</comment>
<dbReference type="SFLD" id="SFLDS00029">
    <property type="entry name" value="Radical_SAM"/>
    <property type="match status" value="1"/>
</dbReference>
<dbReference type="SFLD" id="SFLDG01082">
    <property type="entry name" value="B12-binding_domain_containing"/>
    <property type="match status" value="1"/>
</dbReference>
<dbReference type="PROSITE" id="PS51332">
    <property type="entry name" value="B12_BINDING"/>
    <property type="match status" value="1"/>
</dbReference>
<dbReference type="GO" id="GO:0003824">
    <property type="term" value="F:catalytic activity"/>
    <property type="evidence" value="ECO:0007669"/>
    <property type="project" value="InterPro"/>
</dbReference>